<dbReference type="PANTHER" id="PTHR22642:SF2">
    <property type="entry name" value="PROTEIN LONG AFTER FAR-RED 3"/>
    <property type="match status" value="1"/>
</dbReference>
<evidence type="ECO:0008006" key="4">
    <source>
        <dbReference type="Google" id="ProtNLM"/>
    </source>
</evidence>
<gene>
    <name evidence="2" type="ORF">FA13DRAFT_1774883</name>
</gene>
<dbReference type="STRING" id="71717.A0A4Y7T8Y2"/>
<dbReference type="PANTHER" id="PTHR22642">
    <property type="entry name" value="IMIDAZOLONEPROPIONASE"/>
    <property type="match status" value="1"/>
</dbReference>
<dbReference type="AlphaFoldDB" id="A0A4Y7T8Y2"/>
<dbReference type="OrthoDB" id="3263028at2759"/>
<protein>
    <recommendedName>
        <fullName evidence="4">Amidohydrolase 3 domain-containing protein</fullName>
    </recommendedName>
</protein>
<sequence length="234" mass="25474">MALKSMLFGLLTTTAGLISRFKTDEIIGDRVVAVGSYGALGSWGTALLEPYSANLDPRGIIQKQPEVLRVSVGRFWEDGWQLTNIHYIGDRANKAALGIRGAARTDRRGWHPKCETLKRDLEGSVRTPGRVTLNNVLPLGSDFIVEGRQPIARLLRGRFKAIPNIGGLSTRTMGMALRSDTLEGDELGSLEPGKKAHFAALDRDIMDDGREYGDILEGQIQAAVIDGQIAYGSL</sequence>
<accession>A0A4Y7T8Y2</accession>
<evidence type="ECO:0000313" key="3">
    <source>
        <dbReference type="Proteomes" id="UP000298030"/>
    </source>
</evidence>
<keyword evidence="1" id="KW-0732">Signal</keyword>
<dbReference type="Proteomes" id="UP000298030">
    <property type="component" value="Unassembled WGS sequence"/>
</dbReference>
<dbReference type="Gene3D" id="3.20.20.140">
    <property type="entry name" value="Metal-dependent hydrolases"/>
    <property type="match status" value="1"/>
</dbReference>
<feature type="signal peptide" evidence="1">
    <location>
        <begin position="1"/>
        <end position="16"/>
    </location>
</feature>
<keyword evidence="3" id="KW-1185">Reference proteome</keyword>
<dbReference type="EMBL" id="QPFP01000023">
    <property type="protein sequence ID" value="TEB30408.1"/>
    <property type="molecule type" value="Genomic_DNA"/>
</dbReference>
<evidence type="ECO:0000313" key="2">
    <source>
        <dbReference type="EMBL" id="TEB30408.1"/>
    </source>
</evidence>
<feature type="chain" id="PRO_5021226729" description="Amidohydrolase 3 domain-containing protein" evidence="1">
    <location>
        <begin position="17"/>
        <end position="234"/>
    </location>
</feature>
<proteinExistence type="predicted"/>
<comment type="caution">
    <text evidence="2">The sequence shown here is derived from an EMBL/GenBank/DDBJ whole genome shotgun (WGS) entry which is preliminary data.</text>
</comment>
<organism evidence="2 3">
    <name type="scientific">Coprinellus micaceus</name>
    <name type="common">Glistening ink-cap mushroom</name>
    <name type="synonym">Coprinus micaceus</name>
    <dbReference type="NCBI Taxonomy" id="71717"/>
    <lineage>
        <taxon>Eukaryota</taxon>
        <taxon>Fungi</taxon>
        <taxon>Dikarya</taxon>
        <taxon>Basidiomycota</taxon>
        <taxon>Agaricomycotina</taxon>
        <taxon>Agaricomycetes</taxon>
        <taxon>Agaricomycetidae</taxon>
        <taxon>Agaricales</taxon>
        <taxon>Agaricineae</taxon>
        <taxon>Psathyrellaceae</taxon>
        <taxon>Coprinellus</taxon>
    </lineage>
</organism>
<reference evidence="2 3" key="1">
    <citation type="journal article" date="2019" name="Nat. Ecol. Evol.">
        <title>Megaphylogeny resolves global patterns of mushroom evolution.</title>
        <authorList>
            <person name="Varga T."/>
            <person name="Krizsan K."/>
            <person name="Foldi C."/>
            <person name="Dima B."/>
            <person name="Sanchez-Garcia M."/>
            <person name="Sanchez-Ramirez S."/>
            <person name="Szollosi G.J."/>
            <person name="Szarkandi J.G."/>
            <person name="Papp V."/>
            <person name="Albert L."/>
            <person name="Andreopoulos W."/>
            <person name="Angelini C."/>
            <person name="Antonin V."/>
            <person name="Barry K.W."/>
            <person name="Bougher N.L."/>
            <person name="Buchanan P."/>
            <person name="Buyck B."/>
            <person name="Bense V."/>
            <person name="Catcheside P."/>
            <person name="Chovatia M."/>
            <person name="Cooper J."/>
            <person name="Damon W."/>
            <person name="Desjardin D."/>
            <person name="Finy P."/>
            <person name="Geml J."/>
            <person name="Haridas S."/>
            <person name="Hughes K."/>
            <person name="Justo A."/>
            <person name="Karasinski D."/>
            <person name="Kautmanova I."/>
            <person name="Kiss B."/>
            <person name="Kocsube S."/>
            <person name="Kotiranta H."/>
            <person name="LaButti K.M."/>
            <person name="Lechner B.E."/>
            <person name="Liimatainen K."/>
            <person name="Lipzen A."/>
            <person name="Lukacs Z."/>
            <person name="Mihaltcheva S."/>
            <person name="Morgado L.N."/>
            <person name="Niskanen T."/>
            <person name="Noordeloos M.E."/>
            <person name="Ohm R.A."/>
            <person name="Ortiz-Santana B."/>
            <person name="Ovrebo C."/>
            <person name="Racz N."/>
            <person name="Riley R."/>
            <person name="Savchenko A."/>
            <person name="Shiryaev A."/>
            <person name="Soop K."/>
            <person name="Spirin V."/>
            <person name="Szebenyi C."/>
            <person name="Tomsovsky M."/>
            <person name="Tulloss R.E."/>
            <person name="Uehling J."/>
            <person name="Grigoriev I.V."/>
            <person name="Vagvolgyi C."/>
            <person name="Papp T."/>
            <person name="Martin F.M."/>
            <person name="Miettinen O."/>
            <person name="Hibbett D.S."/>
            <person name="Nagy L.G."/>
        </authorList>
    </citation>
    <scope>NUCLEOTIDE SEQUENCE [LARGE SCALE GENOMIC DNA]</scope>
    <source>
        <strain evidence="2 3">FP101781</strain>
    </source>
</reference>
<name>A0A4Y7T8Y2_COPMI</name>
<evidence type="ECO:0000256" key="1">
    <source>
        <dbReference type="SAM" id="SignalP"/>
    </source>
</evidence>